<protein>
    <submittedName>
        <fullName evidence="4">UDP-4-amino-4, 6-dideoxy-N-acetyl-beta-L-altrosamine transaminase</fullName>
    </submittedName>
</protein>
<dbReference type="PANTHER" id="PTHR30244:SF34">
    <property type="entry name" value="DTDP-4-AMINO-4,6-DIDEOXYGALACTOSE TRANSAMINASE"/>
    <property type="match status" value="1"/>
</dbReference>
<evidence type="ECO:0000256" key="3">
    <source>
        <dbReference type="RuleBase" id="RU004508"/>
    </source>
</evidence>
<dbReference type="EMBL" id="NOZQ01000003">
    <property type="protein sequence ID" value="OYD17602.1"/>
    <property type="molecule type" value="Genomic_DNA"/>
</dbReference>
<comment type="similarity">
    <text evidence="3">Belongs to the DegT/DnrJ/EryC1 family.</text>
</comment>
<dbReference type="InterPro" id="IPR015422">
    <property type="entry name" value="PyrdxlP-dep_Trfase_small"/>
</dbReference>
<dbReference type="GO" id="GO:0030170">
    <property type="term" value="F:pyridoxal phosphate binding"/>
    <property type="evidence" value="ECO:0007669"/>
    <property type="project" value="TreeGrafter"/>
</dbReference>
<name>A0A235BZF9_UNCW3</name>
<organism evidence="4 5">
    <name type="scientific">candidate division WOR-3 bacterium JGI_Cruoil_03_44_89</name>
    <dbReference type="NCBI Taxonomy" id="1973748"/>
    <lineage>
        <taxon>Bacteria</taxon>
        <taxon>Bacteria division WOR-3</taxon>
    </lineage>
</organism>
<dbReference type="Pfam" id="PF01041">
    <property type="entry name" value="DegT_DnrJ_EryC1"/>
    <property type="match status" value="1"/>
</dbReference>
<dbReference type="GO" id="GO:0000271">
    <property type="term" value="P:polysaccharide biosynthetic process"/>
    <property type="evidence" value="ECO:0007669"/>
    <property type="project" value="TreeGrafter"/>
</dbReference>
<gene>
    <name evidence="4" type="ORF">CH333_00295</name>
</gene>
<dbReference type="Proteomes" id="UP000215215">
    <property type="component" value="Unassembled WGS sequence"/>
</dbReference>
<dbReference type="CDD" id="cd00616">
    <property type="entry name" value="AHBA_syn"/>
    <property type="match status" value="1"/>
</dbReference>
<dbReference type="Gene3D" id="3.40.640.10">
    <property type="entry name" value="Type I PLP-dependent aspartate aminotransferase-like (Major domain)"/>
    <property type="match status" value="1"/>
</dbReference>
<keyword evidence="2 3" id="KW-0663">Pyridoxal phosphate</keyword>
<evidence type="ECO:0000313" key="4">
    <source>
        <dbReference type="EMBL" id="OYD17602.1"/>
    </source>
</evidence>
<dbReference type="PIRSF" id="PIRSF000390">
    <property type="entry name" value="PLP_StrS"/>
    <property type="match status" value="1"/>
</dbReference>
<proteinExistence type="inferred from homology"/>
<dbReference type="Gene3D" id="3.90.1150.10">
    <property type="entry name" value="Aspartate Aminotransferase, domain 1"/>
    <property type="match status" value="1"/>
</dbReference>
<comment type="caution">
    <text evidence="4">The sequence shown here is derived from an EMBL/GenBank/DDBJ whole genome shotgun (WGS) entry which is preliminary data.</text>
</comment>
<evidence type="ECO:0000256" key="2">
    <source>
        <dbReference type="PIRSR" id="PIRSR000390-2"/>
    </source>
</evidence>
<dbReference type="GO" id="GO:0008483">
    <property type="term" value="F:transaminase activity"/>
    <property type="evidence" value="ECO:0007669"/>
    <property type="project" value="TreeGrafter"/>
</dbReference>
<evidence type="ECO:0000313" key="5">
    <source>
        <dbReference type="Proteomes" id="UP000215215"/>
    </source>
</evidence>
<dbReference type="InterPro" id="IPR015421">
    <property type="entry name" value="PyrdxlP-dep_Trfase_major"/>
</dbReference>
<feature type="active site" description="Proton acceptor" evidence="1">
    <location>
        <position position="196"/>
    </location>
</feature>
<dbReference type="SUPFAM" id="SSF53383">
    <property type="entry name" value="PLP-dependent transferases"/>
    <property type="match status" value="1"/>
</dbReference>
<feature type="modified residue" description="N6-(pyridoxal phosphate)lysine" evidence="2">
    <location>
        <position position="196"/>
    </location>
</feature>
<evidence type="ECO:0000256" key="1">
    <source>
        <dbReference type="PIRSR" id="PIRSR000390-1"/>
    </source>
</evidence>
<dbReference type="InterPro" id="IPR015424">
    <property type="entry name" value="PyrdxlP-dep_Trfase"/>
</dbReference>
<reference evidence="4 5" key="1">
    <citation type="submission" date="2017-07" db="EMBL/GenBank/DDBJ databases">
        <title>Recovery of genomes from metagenomes via a dereplication, aggregation, and scoring strategy.</title>
        <authorList>
            <person name="Sieber C.M."/>
            <person name="Probst A.J."/>
            <person name="Sharrar A."/>
            <person name="Thomas B.C."/>
            <person name="Hess M."/>
            <person name="Tringe S.G."/>
            <person name="Banfield J.F."/>
        </authorList>
    </citation>
    <scope>NUCLEOTIDE SEQUENCE [LARGE SCALE GENOMIC DNA]</scope>
    <source>
        <strain evidence="4">JGI_Cruoil_03_44_89</strain>
    </source>
</reference>
<dbReference type="InterPro" id="IPR000653">
    <property type="entry name" value="DegT/StrS_aminotransferase"/>
</dbReference>
<dbReference type="PANTHER" id="PTHR30244">
    <property type="entry name" value="TRANSAMINASE"/>
    <property type="match status" value="1"/>
</dbReference>
<accession>A0A235BZF9</accession>
<dbReference type="AlphaFoldDB" id="A0A235BZF9"/>
<sequence>MSEIPAIAGGTPVRNSLLSFAPPLIEKEEIKEVVDTLKSGWITTGPKTKRFERMFSEYVSSKYAVALSSCTAGLHLALLAIGVSEGDEIITTPYTFAATSNVIIHSSAIPVFVDIDEESLNINHNKIEEKITERTKAIMPVHIGGRPCDMDKIMEIARRHNLYVIEDAAHAVGTIYKETKIGSIGDLTSFSFHAVKNMTTAEGGMITTDNEEWARFIRVNSLHGMNKDAWQRKGSWFYEIVSAGYKYNMTDIQASIGIHQLEKIERFIELRKKYASIYTEKLGDIEEIETLSPYEYGRNTYHLYVIKIKPDRMRITRDKFIRALREENISTNVHYIPIHLHPYYRERFGYKKGDYPSAERVYERAISLPIYPAMKEKDVLDVINAIEKIVVYYGGQNV</sequence>